<gene>
    <name evidence="2" type="ordered locus">Cag_0679</name>
</gene>
<dbReference type="InterPro" id="IPR002850">
    <property type="entry name" value="PIN_toxin-like"/>
</dbReference>
<dbReference type="AlphaFoldDB" id="Q3ASS4"/>
<protein>
    <recommendedName>
        <fullName evidence="1">PIN domain-containing protein</fullName>
    </recommendedName>
</protein>
<evidence type="ECO:0000259" key="1">
    <source>
        <dbReference type="Pfam" id="PF13470"/>
    </source>
</evidence>
<dbReference type="NCBIfam" id="TIGR00305">
    <property type="entry name" value="putative toxin-antitoxin system toxin component, PIN family"/>
    <property type="match status" value="1"/>
</dbReference>
<dbReference type="InterPro" id="IPR029060">
    <property type="entry name" value="PIN-like_dom_sf"/>
</dbReference>
<dbReference type="STRING" id="340177.Cag_0679"/>
<dbReference type="SUPFAM" id="SSF88723">
    <property type="entry name" value="PIN domain-like"/>
    <property type="match status" value="1"/>
</dbReference>
<dbReference type="Pfam" id="PF13470">
    <property type="entry name" value="PIN_3"/>
    <property type="match status" value="1"/>
</dbReference>
<accession>Q3ASS4</accession>
<sequence length="139" mass="15889">MSYRIVFDTNCIISALLFSRQKMARLRYSWQSDAVIPLVCKETVSELLRVLTYPKFKLTRDERLLLLADFLPYAETITVLDVPSNLPVIRDSADQIFLTLAVVGNADALVTGDNDLLTIKDSFKMLPIMSLNEFNQWLK</sequence>
<evidence type="ECO:0000313" key="2">
    <source>
        <dbReference type="EMBL" id="ABB27951.1"/>
    </source>
</evidence>
<dbReference type="PANTHER" id="PTHR34610:SF4">
    <property type="entry name" value="SLL8027 PROTEIN"/>
    <property type="match status" value="1"/>
</dbReference>
<dbReference type="InterPro" id="IPR002716">
    <property type="entry name" value="PIN_dom"/>
</dbReference>
<proteinExistence type="predicted"/>
<feature type="domain" description="PIN" evidence="1">
    <location>
        <begin position="4"/>
        <end position="114"/>
    </location>
</feature>
<dbReference type="EMBL" id="CP000108">
    <property type="protein sequence ID" value="ABB27951.1"/>
    <property type="molecule type" value="Genomic_DNA"/>
</dbReference>
<dbReference type="PANTHER" id="PTHR34610">
    <property type="entry name" value="SSL7007 PROTEIN"/>
    <property type="match status" value="1"/>
</dbReference>
<dbReference type="OrthoDB" id="597986at2"/>
<organism evidence="2">
    <name type="scientific">Chlorobium chlorochromatii (strain CaD3)</name>
    <dbReference type="NCBI Taxonomy" id="340177"/>
    <lineage>
        <taxon>Bacteria</taxon>
        <taxon>Pseudomonadati</taxon>
        <taxon>Chlorobiota</taxon>
        <taxon>Chlorobiia</taxon>
        <taxon>Chlorobiales</taxon>
        <taxon>Chlorobiaceae</taxon>
        <taxon>Chlorobium/Pelodictyon group</taxon>
        <taxon>Chlorobium</taxon>
    </lineage>
</organism>
<dbReference type="KEGG" id="cch:Cag_0679"/>
<dbReference type="HOGENOM" id="CLU_116617_3_2_10"/>
<reference evidence="2" key="1">
    <citation type="submission" date="2005-08" db="EMBL/GenBank/DDBJ databases">
        <title>Complete sequence of Chlorobium chlorochromatii CaD3.</title>
        <authorList>
            <person name="Copeland A."/>
            <person name="Lucas S."/>
            <person name="Lapidus A."/>
            <person name="Barry K."/>
            <person name="Detter J.C."/>
            <person name="Glavina T."/>
            <person name="Hammon N."/>
            <person name="Israni S."/>
            <person name="Pitluck S."/>
            <person name="Bryant D."/>
            <person name="Schmutz J."/>
            <person name="Larimer F."/>
            <person name="Land M."/>
            <person name="Kyrpides N."/>
            <person name="Ivanova N."/>
            <person name="Richardson P."/>
        </authorList>
    </citation>
    <scope>NUCLEOTIDE SEQUENCE [LARGE SCALE GENOMIC DNA]</scope>
    <source>
        <strain evidence="2">CaD3</strain>
    </source>
</reference>
<name>Q3ASS4_CHLCH</name>
<dbReference type="eggNOG" id="COG1569">
    <property type="taxonomic scope" value="Bacteria"/>
</dbReference>